<keyword evidence="3" id="KW-0653">Protein transport</keyword>
<dbReference type="GO" id="GO:0008270">
    <property type="term" value="F:zinc ion binding"/>
    <property type="evidence" value="ECO:0007669"/>
    <property type="project" value="TreeGrafter"/>
</dbReference>
<dbReference type="InterPro" id="IPR011323">
    <property type="entry name" value="Mss4/transl-control_tumour"/>
</dbReference>
<sequence>MASQPIAFHLLEEPLKKIVETGTNKNAADIMCPIDKCKCLVIKKGAATLVERDGSKLELPESVLGSNLSEQLKGSTEMQFWRLGNMMDFENVGFSKTVDAVKYLSCADCDVGPIGYHDTKESPSEFLISIRRVRYRF</sequence>
<dbReference type="SUPFAM" id="SSF51316">
    <property type="entry name" value="Mss4-like"/>
    <property type="match status" value="1"/>
</dbReference>
<dbReference type="GO" id="GO:0016020">
    <property type="term" value="C:membrane"/>
    <property type="evidence" value="ECO:0007669"/>
    <property type="project" value="TreeGrafter"/>
</dbReference>
<accession>A0A8H7RWK7</accession>
<gene>
    <name evidence="4" type="ORF">INT45_012501</name>
</gene>
<dbReference type="OrthoDB" id="30840at2759"/>
<dbReference type="GO" id="GO:0007264">
    <property type="term" value="P:small GTPase-mediated signal transduction"/>
    <property type="evidence" value="ECO:0007669"/>
    <property type="project" value="InterPro"/>
</dbReference>
<dbReference type="GO" id="GO:0005829">
    <property type="term" value="C:cytosol"/>
    <property type="evidence" value="ECO:0007669"/>
    <property type="project" value="TreeGrafter"/>
</dbReference>
<name>A0A8H7RWK7_9FUNG</name>
<dbReference type="EMBL" id="JAEPRB010000234">
    <property type="protein sequence ID" value="KAG2218359.1"/>
    <property type="molecule type" value="Genomic_DNA"/>
</dbReference>
<evidence type="ECO:0000256" key="2">
    <source>
        <dbReference type="ARBA" id="ARBA00022658"/>
    </source>
</evidence>
<dbReference type="GO" id="GO:0006892">
    <property type="term" value="P:post-Golgi vesicle-mediated transport"/>
    <property type="evidence" value="ECO:0007669"/>
    <property type="project" value="TreeGrafter"/>
</dbReference>
<dbReference type="PANTHER" id="PTHR13276">
    <property type="entry name" value="GUANINE NUCLEOTIDE EXCHANGE FACTOR MSS4"/>
    <property type="match status" value="1"/>
</dbReference>
<proteinExistence type="predicted"/>
<dbReference type="PROSITE" id="PS51796">
    <property type="entry name" value="MSS4"/>
    <property type="match status" value="1"/>
</dbReference>
<evidence type="ECO:0000313" key="4">
    <source>
        <dbReference type="EMBL" id="KAG2218359.1"/>
    </source>
</evidence>
<dbReference type="PANTHER" id="PTHR13276:SF0">
    <property type="entry name" value="GUANINE NUCLEOTIDE EXCHANGE FACTOR MSS4"/>
    <property type="match status" value="1"/>
</dbReference>
<evidence type="ECO:0000256" key="3">
    <source>
        <dbReference type="ARBA" id="ARBA00022927"/>
    </source>
</evidence>
<keyword evidence="2" id="KW-0344">Guanine-nucleotide releasing factor</keyword>
<dbReference type="InterPro" id="IPR007515">
    <property type="entry name" value="Mss4"/>
</dbReference>
<comment type="caution">
    <text evidence="4">The sequence shown here is derived from an EMBL/GenBank/DDBJ whole genome shotgun (WGS) entry which is preliminary data.</text>
</comment>
<dbReference type="GO" id="GO:0015031">
    <property type="term" value="P:protein transport"/>
    <property type="evidence" value="ECO:0007669"/>
    <property type="project" value="UniProtKB-KW"/>
</dbReference>
<keyword evidence="1" id="KW-0813">Transport</keyword>
<dbReference type="InterPro" id="IPR011057">
    <property type="entry name" value="Mss4-like_sf"/>
</dbReference>
<dbReference type="Proteomes" id="UP000646827">
    <property type="component" value="Unassembled WGS sequence"/>
</dbReference>
<evidence type="ECO:0000256" key="1">
    <source>
        <dbReference type="ARBA" id="ARBA00022448"/>
    </source>
</evidence>
<protein>
    <recommendedName>
        <fullName evidence="6">Mss4-like protein</fullName>
    </recommendedName>
</protein>
<dbReference type="Gene3D" id="2.170.150.10">
    <property type="entry name" value="Metal Binding Protein, Guanine Nucleotide Exchange Factor, Chain A"/>
    <property type="match status" value="1"/>
</dbReference>
<organism evidence="4 5">
    <name type="scientific">Circinella minor</name>
    <dbReference type="NCBI Taxonomy" id="1195481"/>
    <lineage>
        <taxon>Eukaryota</taxon>
        <taxon>Fungi</taxon>
        <taxon>Fungi incertae sedis</taxon>
        <taxon>Mucoromycota</taxon>
        <taxon>Mucoromycotina</taxon>
        <taxon>Mucoromycetes</taxon>
        <taxon>Mucorales</taxon>
        <taxon>Lichtheimiaceae</taxon>
        <taxon>Circinella</taxon>
    </lineage>
</organism>
<dbReference type="Pfam" id="PF04421">
    <property type="entry name" value="Mss4"/>
    <property type="match status" value="1"/>
</dbReference>
<dbReference type="AlphaFoldDB" id="A0A8H7RWK7"/>
<dbReference type="GO" id="GO:0005085">
    <property type="term" value="F:guanyl-nucleotide exchange factor activity"/>
    <property type="evidence" value="ECO:0007669"/>
    <property type="project" value="UniProtKB-KW"/>
</dbReference>
<reference evidence="4 5" key="1">
    <citation type="submission" date="2020-12" db="EMBL/GenBank/DDBJ databases">
        <title>Metabolic potential, ecology and presence of endohyphal bacteria is reflected in genomic diversity of Mucoromycotina.</title>
        <authorList>
            <person name="Muszewska A."/>
            <person name="Okrasinska A."/>
            <person name="Steczkiewicz K."/>
            <person name="Drgas O."/>
            <person name="Orlowska M."/>
            <person name="Perlinska-Lenart U."/>
            <person name="Aleksandrzak-Piekarczyk T."/>
            <person name="Szatraj K."/>
            <person name="Zielenkiewicz U."/>
            <person name="Pilsyk S."/>
            <person name="Malc E."/>
            <person name="Mieczkowski P."/>
            <person name="Kruszewska J.S."/>
            <person name="Biernat P."/>
            <person name="Pawlowska J."/>
        </authorList>
    </citation>
    <scope>NUCLEOTIDE SEQUENCE [LARGE SCALE GENOMIC DNA]</scope>
    <source>
        <strain evidence="4 5">CBS 142.35</strain>
    </source>
</reference>
<dbReference type="FunFam" id="2.170.150.10:FF:000005">
    <property type="entry name" value="Guanine nucleotide exchange factor MSS4"/>
    <property type="match status" value="1"/>
</dbReference>
<evidence type="ECO:0000313" key="5">
    <source>
        <dbReference type="Proteomes" id="UP000646827"/>
    </source>
</evidence>
<keyword evidence="5" id="KW-1185">Reference proteome</keyword>
<evidence type="ECO:0008006" key="6">
    <source>
        <dbReference type="Google" id="ProtNLM"/>
    </source>
</evidence>